<dbReference type="EMBL" id="UIDG01000403">
    <property type="protein sequence ID" value="SUS07558.1"/>
    <property type="molecule type" value="Genomic_DNA"/>
</dbReference>
<protein>
    <submittedName>
        <fullName evidence="1">Uncharacterized protein</fullName>
    </submittedName>
</protein>
<name>A0A380THB6_9ZZZZ</name>
<proteinExistence type="predicted"/>
<accession>A0A380THB6</accession>
<evidence type="ECO:0000313" key="1">
    <source>
        <dbReference type="EMBL" id="SUS07558.1"/>
    </source>
</evidence>
<dbReference type="AlphaFoldDB" id="A0A380THB6"/>
<sequence>MSELARNAGVRKRTIADIDDQPSGICRINRGPTKWQVLRWMRGRNGNLYRLWGSGLFLWALSFWESPTCRFSPPLTGAFRRISFL</sequence>
<reference evidence="1" key="1">
    <citation type="submission" date="2018-07" db="EMBL/GenBank/DDBJ databases">
        <authorList>
            <person name="Quirk P.G."/>
            <person name="Krulwich T.A."/>
        </authorList>
    </citation>
    <scope>NUCLEOTIDE SEQUENCE</scope>
</reference>
<gene>
    <name evidence="1" type="ORF">DF3PB_4610001</name>
</gene>
<organism evidence="1">
    <name type="scientific">metagenome</name>
    <dbReference type="NCBI Taxonomy" id="256318"/>
    <lineage>
        <taxon>unclassified sequences</taxon>
        <taxon>metagenomes</taxon>
    </lineage>
</organism>